<organism evidence="3 4">
    <name type="scientific">Rhododendron simsii</name>
    <name type="common">Sims's rhododendron</name>
    <dbReference type="NCBI Taxonomy" id="118357"/>
    <lineage>
        <taxon>Eukaryota</taxon>
        <taxon>Viridiplantae</taxon>
        <taxon>Streptophyta</taxon>
        <taxon>Embryophyta</taxon>
        <taxon>Tracheophyta</taxon>
        <taxon>Spermatophyta</taxon>
        <taxon>Magnoliopsida</taxon>
        <taxon>eudicotyledons</taxon>
        <taxon>Gunneridae</taxon>
        <taxon>Pentapetalae</taxon>
        <taxon>asterids</taxon>
        <taxon>Ericales</taxon>
        <taxon>Ericaceae</taxon>
        <taxon>Ericoideae</taxon>
        <taxon>Rhodoreae</taxon>
        <taxon>Rhododendron</taxon>
    </lineage>
</organism>
<feature type="domain" description="AB hydrolase-1" evidence="2">
    <location>
        <begin position="7"/>
        <end position="246"/>
    </location>
</feature>
<dbReference type="Proteomes" id="UP000626092">
    <property type="component" value="Unassembled WGS sequence"/>
</dbReference>
<dbReference type="FunFam" id="3.40.50.1820:FF:000025">
    <property type="entry name" value="putative methylesterase 11, chloroplastic"/>
    <property type="match status" value="1"/>
</dbReference>
<dbReference type="AlphaFoldDB" id="A0A834H3U6"/>
<evidence type="ECO:0000256" key="1">
    <source>
        <dbReference type="ARBA" id="ARBA00022801"/>
    </source>
</evidence>
<evidence type="ECO:0000259" key="2">
    <source>
        <dbReference type="Pfam" id="PF12697"/>
    </source>
</evidence>
<evidence type="ECO:0000313" key="4">
    <source>
        <dbReference type="Proteomes" id="UP000626092"/>
    </source>
</evidence>
<dbReference type="InterPro" id="IPR000073">
    <property type="entry name" value="AB_hydrolase_1"/>
</dbReference>
<comment type="caution">
    <text evidence="3">The sequence shown here is derived from an EMBL/GenBank/DDBJ whole genome shotgun (WGS) entry which is preliminary data.</text>
</comment>
<reference evidence="3" key="1">
    <citation type="submission" date="2019-11" db="EMBL/GenBank/DDBJ databases">
        <authorList>
            <person name="Liu Y."/>
            <person name="Hou J."/>
            <person name="Li T.-Q."/>
            <person name="Guan C.-H."/>
            <person name="Wu X."/>
            <person name="Wu H.-Z."/>
            <person name="Ling F."/>
            <person name="Zhang R."/>
            <person name="Shi X.-G."/>
            <person name="Ren J.-P."/>
            <person name="Chen E.-F."/>
            <person name="Sun J.-M."/>
        </authorList>
    </citation>
    <scope>NUCLEOTIDE SEQUENCE</scope>
    <source>
        <strain evidence="3">Adult_tree_wgs_1</strain>
        <tissue evidence="3">Leaves</tissue>
    </source>
</reference>
<sequence>MTKMSHFVLVHGIGGGRWCWYKVKCQLENSGYKVTCIDLKGAGIDQSDAKNIHTFDEYNKPLIDFMSSLPDDEKVIVVGHSAGGLSLTDATHKFGKKISLAIYLGATMLKTGVCNEQDIKDGVPNLSEFGDAYDYGYGYGPDKPPTSALLKKELHRDLIYQLSPPEDATLGGMLLRQGPHKALVSARFNEGPDVDEVPRVYIKMTQDLVLKLEQQEAMVDRWPPTEVYVLESDHSPYFSAPSQLVDLLVKAASSVAV</sequence>
<dbReference type="InterPro" id="IPR045889">
    <property type="entry name" value="MES/HNL"/>
</dbReference>
<keyword evidence="1" id="KW-0378">Hydrolase</keyword>
<dbReference type="PANTHER" id="PTHR10992">
    <property type="entry name" value="METHYLESTERASE FAMILY MEMBER"/>
    <property type="match status" value="1"/>
</dbReference>
<dbReference type="GO" id="GO:0080031">
    <property type="term" value="F:methyl salicylate esterase activity"/>
    <property type="evidence" value="ECO:0007669"/>
    <property type="project" value="TreeGrafter"/>
</dbReference>
<dbReference type="Pfam" id="PF12697">
    <property type="entry name" value="Abhydrolase_6"/>
    <property type="match status" value="1"/>
</dbReference>
<evidence type="ECO:0000313" key="3">
    <source>
        <dbReference type="EMBL" id="KAF7147757.1"/>
    </source>
</evidence>
<dbReference type="OrthoDB" id="1263307at2759"/>
<dbReference type="SUPFAM" id="SSF53474">
    <property type="entry name" value="alpha/beta-Hydrolases"/>
    <property type="match status" value="1"/>
</dbReference>
<dbReference type="EMBL" id="WJXA01000003">
    <property type="protein sequence ID" value="KAF7147757.1"/>
    <property type="molecule type" value="Genomic_DNA"/>
</dbReference>
<dbReference type="GO" id="GO:0080030">
    <property type="term" value="F:methyl indole-3-acetate esterase activity"/>
    <property type="evidence" value="ECO:0007669"/>
    <property type="project" value="TreeGrafter"/>
</dbReference>
<dbReference type="GO" id="GO:0009696">
    <property type="term" value="P:salicylic acid metabolic process"/>
    <property type="evidence" value="ECO:0007669"/>
    <property type="project" value="TreeGrafter"/>
</dbReference>
<name>A0A834H3U6_RHOSS</name>
<dbReference type="PANTHER" id="PTHR10992:SF1032">
    <property type="entry name" value="METHYLESTERASE 17"/>
    <property type="match status" value="1"/>
</dbReference>
<keyword evidence="4" id="KW-1185">Reference proteome</keyword>
<dbReference type="Gene3D" id="3.40.50.1820">
    <property type="entry name" value="alpha/beta hydrolase"/>
    <property type="match status" value="1"/>
</dbReference>
<dbReference type="GO" id="GO:0009694">
    <property type="term" value="P:jasmonic acid metabolic process"/>
    <property type="evidence" value="ECO:0007669"/>
    <property type="project" value="TreeGrafter"/>
</dbReference>
<gene>
    <name evidence="3" type="ORF">RHSIM_Rhsim03G0154000</name>
</gene>
<proteinExistence type="predicted"/>
<dbReference type="InterPro" id="IPR029058">
    <property type="entry name" value="AB_hydrolase_fold"/>
</dbReference>
<dbReference type="GO" id="GO:0080032">
    <property type="term" value="F:methyl jasmonate esterase activity"/>
    <property type="evidence" value="ECO:0007669"/>
    <property type="project" value="TreeGrafter"/>
</dbReference>
<accession>A0A834H3U6</accession>
<protein>
    <recommendedName>
        <fullName evidence="2">AB hydrolase-1 domain-containing protein</fullName>
    </recommendedName>
</protein>